<dbReference type="Proteomes" id="UP001164653">
    <property type="component" value="Chromosome"/>
</dbReference>
<gene>
    <name evidence="2" type="ORF">ON006_29840</name>
</gene>
<evidence type="ECO:0000313" key="2">
    <source>
        <dbReference type="EMBL" id="WAC11919.1"/>
    </source>
</evidence>
<accession>A0A9E8NCV4</accession>
<proteinExistence type="predicted"/>
<organism evidence="2 3">
    <name type="scientific">Dyadobacter pollutisoli</name>
    <dbReference type="NCBI Taxonomy" id="2910158"/>
    <lineage>
        <taxon>Bacteria</taxon>
        <taxon>Pseudomonadati</taxon>
        <taxon>Bacteroidota</taxon>
        <taxon>Cytophagia</taxon>
        <taxon>Cytophagales</taxon>
        <taxon>Spirosomataceae</taxon>
        <taxon>Dyadobacter</taxon>
    </lineage>
</organism>
<keyword evidence="3" id="KW-1185">Reference proteome</keyword>
<evidence type="ECO:0000313" key="3">
    <source>
        <dbReference type="Proteomes" id="UP001164653"/>
    </source>
</evidence>
<dbReference type="GO" id="GO:0016757">
    <property type="term" value="F:glycosyltransferase activity"/>
    <property type="evidence" value="ECO:0007669"/>
    <property type="project" value="InterPro"/>
</dbReference>
<feature type="domain" description="Glycosyl transferase family 1" evidence="1">
    <location>
        <begin position="201"/>
        <end position="363"/>
    </location>
</feature>
<dbReference type="Gene3D" id="3.40.50.2000">
    <property type="entry name" value="Glycogen Phosphorylase B"/>
    <property type="match status" value="1"/>
</dbReference>
<dbReference type="AlphaFoldDB" id="A0A9E8NCV4"/>
<evidence type="ECO:0000259" key="1">
    <source>
        <dbReference type="Pfam" id="PF00534"/>
    </source>
</evidence>
<sequence>MEKPTVARKKIGLLFLSSYSEWAGGTIYILNLIRALNFLRDDLKPEILLFHGYGSPMNEVRDINYPYIYFHQANSPNKLMKVWLRAKRLITRKSAFYNLLPEIVYPYNPKAFLGKTPIHWIPDFQERYLPEMFSEAEIAERRSAQSAIASSGEIVVFSSNDAMKDFNKFYPDHHCDLRLLRFASILPRFDHLDITDLKTKFDIGKTYFMSPNQFWKHKNHKIVLEAIALLKDKNLDFQVAFTGSNKDHRNKEYFQTLQHFIEKEQIQKWIRFLGFIDRAEQLSLMNHATAIIQPSLFEGWSTVVEDSKALNQYIILSDLSVHKEQANENCIFFNPRSAEQLALIIERSVSIPPLRKQEDYSKNIQDFAHTIIQVLDL</sequence>
<dbReference type="Pfam" id="PF00534">
    <property type="entry name" value="Glycos_transf_1"/>
    <property type="match status" value="1"/>
</dbReference>
<dbReference type="InterPro" id="IPR001296">
    <property type="entry name" value="Glyco_trans_1"/>
</dbReference>
<dbReference type="KEGG" id="dpf:ON006_29840"/>
<dbReference type="PANTHER" id="PTHR46401:SF8">
    <property type="entry name" value="BLL6006 PROTEIN"/>
    <property type="match status" value="1"/>
</dbReference>
<dbReference type="EMBL" id="CP112998">
    <property type="protein sequence ID" value="WAC11919.1"/>
    <property type="molecule type" value="Genomic_DNA"/>
</dbReference>
<name>A0A9E8NCV4_9BACT</name>
<reference evidence="2" key="1">
    <citation type="submission" date="2022-11" db="EMBL/GenBank/DDBJ databases">
        <title>Dyadobacter pollutisoli sp. nov., isolated from plastic dumped soil.</title>
        <authorList>
            <person name="Kim J.M."/>
            <person name="Kim K.R."/>
            <person name="Lee J.K."/>
            <person name="Hao L."/>
            <person name="Jeon C.O."/>
        </authorList>
    </citation>
    <scope>NUCLEOTIDE SEQUENCE</scope>
    <source>
        <strain evidence="2">U1</strain>
    </source>
</reference>
<dbReference type="PANTHER" id="PTHR46401">
    <property type="entry name" value="GLYCOSYLTRANSFERASE WBBK-RELATED"/>
    <property type="match status" value="1"/>
</dbReference>
<dbReference type="SUPFAM" id="SSF53756">
    <property type="entry name" value="UDP-Glycosyltransferase/glycogen phosphorylase"/>
    <property type="match status" value="1"/>
</dbReference>
<dbReference type="RefSeq" id="WP_244822213.1">
    <property type="nucleotide sequence ID" value="NZ_CP112998.1"/>
</dbReference>
<protein>
    <submittedName>
        <fullName evidence="2">Glycosyltransferase family 1 protein</fullName>
    </submittedName>
</protein>
<dbReference type="CDD" id="cd03809">
    <property type="entry name" value="GT4_MtfB-like"/>
    <property type="match status" value="1"/>
</dbReference>